<keyword evidence="5" id="KW-1185">Reference proteome</keyword>
<evidence type="ECO:0000256" key="1">
    <source>
        <dbReference type="ARBA" id="ARBA00007017"/>
    </source>
</evidence>
<evidence type="ECO:0000313" key="4">
    <source>
        <dbReference type="EMBL" id="GFQ67120.1"/>
    </source>
</evidence>
<organism evidence="4 5">
    <name type="scientific">Trichonephila clavata</name>
    <name type="common">Joro spider</name>
    <name type="synonym">Nephila clavata</name>
    <dbReference type="NCBI Taxonomy" id="2740835"/>
    <lineage>
        <taxon>Eukaryota</taxon>
        <taxon>Metazoa</taxon>
        <taxon>Ecdysozoa</taxon>
        <taxon>Arthropoda</taxon>
        <taxon>Chelicerata</taxon>
        <taxon>Arachnida</taxon>
        <taxon>Araneae</taxon>
        <taxon>Araneomorphae</taxon>
        <taxon>Entelegynae</taxon>
        <taxon>Araneoidea</taxon>
        <taxon>Nephilidae</taxon>
        <taxon>Trichonephila</taxon>
    </lineage>
</organism>
<dbReference type="PANTHER" id="PTHR13395">
    <property type="entry name" value="SISTER CHROMATID COHESION PROTEIN DCC1-RELATED"/>
    <property type="match status" value="1"/>
</dbReference>
<gene>
    <name evidence="4" type="primary">dscc1</name>
    <name evidence="4" type="ORF">TNCT_251351</name>
</gene>
<dbReference type="GO" id="GO:0000785">
    <property type="term" value="C:chromatin"/>
    <property type="evidence" value="ECO:0007669"/>
    <property type="project" value="TreeGrafter"/>
</dbReference>
<dbReference type="GO" id="GO:0034088">
    <property type="term" value="P:maintenance of mitotic sister chromatid cohesion"/>
    <property type="evidence" value="ECO:0007669"/>
    <property type="project" value="TreeGrafter"/>
</dbReference>
<reference evidence="4" key="1">
    <citation type="submission" date="2020-07" db="EMBL/GenBank/DDBJ databases">
        <title>Multicomponent nature underlies the extraordinary mechanical properties of spider dragline silk.</title>
        <authorList>
            <person name="Kono N."/>
            <person name="Nakamura H."/>
            <person name="Mori M."/>
            <person name="Yoshida Y."/>
            <person name="Ohtoshi R."/>
            <person name="Malay A.D."/>
            <person name="Moran D.A.P."/>
            <person name="Tomita M."/>
            <person name="Numata K."/>
            <person name="Arakawa K."/>
        </authorList>
    </citation>
    <scope>NUCLEOTIDE SEQUENCE</scope>
</reference>
<comment type="similarity">
    <text evidence="1">Belongs to the DCC1 family.</text>
</comment>
<accession>A0A8X6EZV3</accession>
<evidence type="ECO:0000313" key="5">
    <source>
        <dbReference type="Proteomes" id="UP000887116"/>
    </source>
</evidence>
<dbReference type="AlphaFoldDB" id="A0A8X6EZV3"/>
<proteinExistence type="inferred from homology"/>
<dbReference type="Proteomes" id="UP000887116">
    <property type="component" value="Unassembled WGS sequence"/>
</dbReference>
<evidence type="ECO:0000256" key="3">
    <source>
        <dbReference type="ARBA" id="ARBA00022705"/>
    </source>
</evidence>
<sequence>MASNDDLVYAKKKINLARLEESEVSPVIQSLTHQENHDDICLLQLNPEVFANITEGQVLTIRGDPEDSAVICNKTSTFELKEAETSNSLLLMPEMFWPDQCEGSEMKVVNQTVAGIFHKYYELRAYKPSFKKLRALLERCPYQGKEYEDFATQDKFTFEMLLDSIQASEEELKAEIVSMQACILDGFVRVLDFDYKFNVFSSILNVVESKSMPLDKISKDPVIEALEDLEPKDIVDQCFSWFTEDTGATDESGCKLYALKEDSVCKLYAEVLLRSSGRFHLQDFLESWQTSVPDGMKCDLKQLWGIALTDLTSKPKVIFHFPCENMPENIKERFEILFKMKEKWEYDEIVPYLDDRTYPGQDVKALLIKYTRESTKDGKKMYGSKW</sequence>
<dbReference type="GO" id="GO:0000775">
    <property type="term" value="C:chromosome, centromeric region"/>
    <property type="evidence" value="ECO:0007669"/>
    <property type="project" value="TreeGrafter"/>
</dbReference>
<dbReference type="GO" id="GO:0006260">
    <property type="term" value="P:DNA replication"/>
    <property type="evidence" value="ECO:0007669"/>
    <property type="project" value="UniProtKB-KW"/>
</dbReference>
<keyword evidence="3" id="KW-0235">DNA replication</keyword>
<dbReference type="Pfam" id="PF09724">
    <property type="entry name" value="Dcc1"/>
    <property type="match status" value="1"/>
</dbReference>
<dbReference type="PANTHER" id="PTHR13395:SF6">
    <property type="entry name" value="SISTER CHROMATID COHESION PROTEIN DCC1"/>
    <property type="match status" value="1"/>
</dbReference>
<dbReference type="GO" id="GO:0031390">
    <property type="term" value="C:Ctf18 RFC-like complex"/>
    <property type="evidence" value="ECO:0007669"/>
    <property type="project" value="InterPro"/>
</dbReference>
<dbReference type="InterPro" id="IPR019128">
    <property type="entry name" value="Dcc1"/>
</dbReference>
<protein>
    <recommendedName>
        <fullName evidence="2">Sister chromatid cohesion protein DCC1</fullName>
    </recommendedName>
</protein>
<comment type="caution">
    <text evidence="4">The sequence shown here is derived from an EMBL/GenBank/DDBJ whole genome shotgun (WGS) entry which is preliminary data.</text>
</comment>
<dbReference type="EMBL" id="BMAO01010428">
    <property type="protein sequence ID" value="GFQ67120.1"/>
    <property type="molecule type" value="Genomic_DNA"/>
</dbReference>
<name>A0A8X6EZV3_TRICU</name>
<dbReference type="OrthoDB" id="5199543at2759"/>
<evidence type="ECO:0000256" key="2">
    <source>
        <dbReference type="ARBA" id="ARBA00017682"/>
    </source>
</evidence>